<dbReference type="Proteomes" id="UP001165083">
    <property type="component" value="Unassembled WGS sequence"/>
</dbReference>
<evidence type="ECO:0000256" key="1">
    <source>
        <dbReference type="SAM" id="MobiDB-lite"/>
    </source>
</evidence>
<proteinExistence type="predicted"/>
<dbReference type="AlphaFoldDB" id="A0A9W6WV69"/>
<organism evidence="2 3">
    <name type="scientific">Phytophthora lilii</name>
    <dbReference type="NCBI Taxonomy" id="2077276"/>
    <lineage>
        <taxon>Eukaryota</taxon>
        <taxon>Sar</taxon>
        <taxon>Stramenopiles</taxon>
        <taxon>Oomycota</taxon>
        <taxon>Peronosporomycetes</taxon>
        <taxon>Peronosporales</taxon>
        <taxon>Peronosporaceae</taxon>
        <taxon>Phytophthora</taxon>
    </lineage>
</organism>
<comment type="caution">
    <text evidence="2">The sequence shown here is derived from an EMBL/GenBank/DDBJ whole genome shotgun (WGS) entry which is preliminary data.</text>
</comment>
<keyword evidence="3" id="KW-1185">Reference proteome</keyword>
<dbReference type="EMBL" id="BSXW01000325">
    <property type="protein sequence ID" value="GMF18734.1"/>
    <property type="molecule type" value="Genomic_DNA"/>
</dbReference>
<feature type="region of interest" description="Disordered" evidence="1">
    <location>
        <begin position="241"/>
        <end position="262"/>
    </location>
</feature>
<gene>
    <name evidence="2" type="ORF">Plil01_000705800</name>
</gene>
<reference evidence="2" key="1">
    <citation type="submission" date="2023-04" db="EMBL/GenBank/DDBJ databases">
        <title>Phytophthora lilii NBRC 32176.</title>
        <authorList>
            <person name="Ichikawa N."/>
            <person name="Sato H."/>
            <person name="Tonouchi N."/>
        </authorList>
    </citation>
    <scope>NUCLEOTIDE SEQUENCE</scope>
    <source>
        <strain evidence="2">NBRC 32176</strain>
    </source>
</reference>
<evidence type="ECO:0000313" key="2">
    <source>
        <dbReference type="EMBL" id="GMF18734.1"/>
    </source>
</evidence>
<accession>A0A9W6WV69</accession>
<protein>
    <submittedName>
        <fullName evidence="2">Unnamed protein product</fullName>
    </submittedName>
</protein>
<dbReference type="OrthoDB" id="63447at2759"/>
<sequence length="335" mass="37277">MESVRHKLIRGIQGDEIDGFQGIQNALHRLDEAGEGYLDAHIFMKKFIQRLKCPLTRPEREFLLEQLRALSTEQEGDVLDYEQVTPHSKHQVLIYKLNCNIMLSQLGRICNLNSDDSLSESDMEQEPVKPPSPSKTLQLGSAFLASEKRLSEFLRGPLSVGIASTAAVDTPRCLFTGAEKFLEIAESLDQETTGLLPEQGKFYLSGLSKTWYAQPRCWTHVEFPRILAKCGECLWISQSKNAPPATPSPSKASQVSQPNVPDPVVDTTDMSVGDYLMFHATAQEQRNFESLMEVLQNFQKTMQGGAQSAINPVANGVMMSLGQNLRVKVQFSTDA</sequence>
<evidence type="ECO:0000313" key="3">
    <source>
        <dbReference type="Proteomes" id="UP001165083"/>
    </source>
</evidence>
<feature type="compositionally biased region" description="Low complexity" evidence="1">
    <location>
        <begin position="241"/>
        <end position="253"/>
    </location>
</feature>
<name>A0A9W6WV69_9STRA</name>